<evidence type="ECO:0000313" key="2">
    <source>
        <dbReference type="EMBL" id="GAI26762.1"/>
    </source>
</evidence>
<dbReference type="SUPFAM" id="SSF53474">
    <property type="entry name" value="alpha/beta-Hydrolases"/>
    <property type="match status" value="1"/>
</dbReference>
<feature type="non-terminal residue" evidence="2">
    <location>
        <position position="1"/>
    </location>
</feature>
<dbReference type="EMBL" id="BARV01021710">
    <property type="protein sequence ID" value="GAI26762.1"/>
    <property type="molecule type" value="Genomic_DNA"/>
</dbReference>
<accession>X1M561</accession>
<gene>
    <name evidence="2" type="ORF">S06H3_35922</name>
</gene>
<dbReference type="GO" id="GO:0008236">
    <property type="term" value="F:serine-type peptidase activity"/>
    <property type="evidence" value="ECO:0007669"/>
    <property type="project" value="InterPro"/>
</dbReference>
<dbReference type="InterPro" id="IPR029058">
    <property type="entry name" value="AB_hydrolase_fold"/>
</dbReference>
<sequence>ADAVFKLFDTTLFGGPPRGKYKDLYIDRSPITHISNIKAPVLIMAGKTDTRCPWPPIEKFINKLKEMNHPHEVAIQEKAGHISAMLNHSEYIPIVTQMLEFLKKTLK</sequence>
<feature type="domain" description="Peptidase S9 prolyl oligopeptidase catalytic" evidence="1">
    <location>
        <begin position="20"/>
        <end position="107"/>
    </location>
</feature>
<proteinExistence type="predicted"/>
<comment type="caution">
    <text evidence="2">The sequence shown here is derived from an EMBL/GenBank/DDBJ whole genome shotgun (WGS) entry which is preliminary data.</text>
</comment>
<name>X1M561_9ZZZZ</name>
<evidence type="ECO:0000259" key="1">
    <source>
        <dbReference type="Pfam" id="PF00326"/>
    </source>
</evidence>
<dbReference type="InterPro" id="IPR001375">
    <property type="entry name" value="Peptidase_S9_cat"/>
</dbReference>
<reference evidence="2" key="1">
    <citation type="journal article" date="2014" name="Front. Microbiol.">
        <title>High frequency of phylogenetically diverse reductive dehalogenase-homologous genes in deep subseafloor sedimentary metagenomes.</title>
        <authorList>
            <person name="Kawai M."/>
            <person name="Futagami T."/>
            <person name="Toyoda A."/>
            <person name="Takaki Y."/>
            <person name="Nishi S."/>
            <person name="Hori S."/>
            <person name="Arai W."/>
            <person name="Tsubouchi T."/>
            <person name="Morono Y."/>
            <person name="Uchiyama I."/>
            <person name="Ito T."/>
            <person name="Fujiyama A."/>
            <person name="Inagaki F."/>
            <person name="Takami H."/>
        </authorList>
    </citation>
    <scope>NUCLEOTIDE SEQUENCE</scope>
    <source>
        <strain evidence="2">Expedition CK06-06</strain>
    </source>
</reference>
<dbReference type="GO" id="GO:0006508">
    <property type="term" value="P:proteolysis"/>
    <property type="evidence" value="ECO:0007669"/>
    <property type="project" value="InterPro"/>
</dbReference>
<organism evidence="2">
    <name type="scientific">marine sediment metagenome</name>
    <dbReference type="NCBI Taxonomy" id="412755"/>
    <lineage>
        <taxon>unclassified sequences</taxon>
        <taxon>metagenomes</taxon>
        <taxon>ecological metagenomes</taxon>
    </lineage>
</organism>
<dbReference type="Pfam" id="PF00326">
    <property type="entry name" value="Peptidase_S9"/>
    <property type="match status" value="1"/>
</dbReference>
<protein>
    <recommendedName>
        <fullName evidence="1">Peptidase S9 prolyl oligopeptidase catalytic domain-containing protein</fullName>
    </recommendedName>
</protein>
<dbReference type="Gene3D" id="3.40.50.1820">
    <property type="entry name" value="alpha/beta hydrolase"/>
    <property type="match status" value="1"/>
</dbReference>
<dbReference type="AlphaFoldDB" id="X1M561"/>